<evidence type="ECO:0000256" key="1">
    <source>
        <dbReference type="SAM" id="Phobius"/>
    </source>
</evidence>
<feature type="transmembrane region" description="Helical" evidence="1">
    <location>
        <begin position="222"/>
        <end position="244"/>
    </location>
</feature>
<feature type="transmembrane region" description="Helical" evidence="1">
    <location>
        <begin position="44"/>
        <end position="63"/>
    </location>
</feature>
<comment type="caution">
    <text evidence="2">The sequence shown here is derived from an EMBL/GenBank/DDBJ whole genome shotgun (WGS) entry which is preliminary data.</text>
</comment>
<dbReference type="AlphaFoldDB" id="A0A7W6EXA3"/>
<keyword evidence="1" id="KW-0472">Membrane</keyword>
<dbReference type="RefSeq" id="WP_183614553.1">
    <property type="nucleotide sequence ID" value="NZ_JACICY010000009.1"/>
</dbReference>
<evidence type="ECO:0000313" key="2">
    <source>
        <dbReference type="EMBL" id="MBB3862066.1"/>
    </source>
</evidence>
<feature type="transmembrane region" description="Helical" evidence="1">
    <location>
        <begin position="99"/>
        <end position="119"/>
    </location>
</feature>
<organism evidence="2 3">
    <name type="scientific">Novosphingobium hassiacum</name>
    <dbReference type="NCBI Taxonomy" id="173676"/>
    <lineage>
        <taxon>Bacteria</taxon>
        <taxon>Pseudomonadati</taxon>
        <taxon>Pseudomonadota</taxon>
        <taxon>Alphaproteobacteria</taxon>
        <taxon>Sphingomonadales</taxon>
        <taxon>Sphingomonadaceae</taxon>
        <taxon>Novosphingobium</taxon>
    </lineage>
</organism>
<keyword evidence="1" id="KW-1133">Transmembrane helix</keyword>
<accession>A0A7W6EXA3</accession>
<dbReference type="EMBL" id="JACICY010000009">
    <property type="protein sequence ID" value="MBB3862066.1"/>
    <property type="molecule type" value="Genomic_DNA"/>
</dbReference>
<keyword evidence="1" id="KW-0812">Transmembrane</keyword>
<feature type="transmembrane region" description="Helical" evidence="1">
    <location>
        <begin position="139"/>
        <end position="159"/>
    </location>
</feature>
<sequence>MADSQNAQMLNKVPQVTLYFWIIKILATTVGETGADFLNIRLGLGLNGTSVAMTGLLALVLIIQMRNDHYVPWQYWLVVVFLSVVGTLLTDTLTDELGVSLYASTVIFTLALITTFMIWHRSEHTLSIHDIDSVRREAFYWAAILFTFALGTAGGDLVSEKLGQGYLTASVIFGGVIALIAAIYYARWLGPVIAFWLAYILTRPLGASIGDLLTQAKDAGGLGFGTMPTSGVFLIIIVCLVIYLSKSKIDSPIGVEGR</sequence>
<feature type="transmembrane region" description="Helical" evidence="1">
    <location>
        <begin position="192"/>
        <end position="210"/>
    </location>
</feature>
<evidence type="ECO:0000313" key="3">
    <source>
        <dbReference type="Proteomes" id="UP000562395"/>
    </source>
</evidence>
<gene>
    <name evidence="2" type="ORF">GGQ88_003360</name>
</gene>
<feature type="transmembrane region" description="Helical" evidence="1">
    <location>
        <begin position="165"/>
        <end position="185"/>
    </location>
</feature>
<dbReference type="Pfam" id="PF03988">
    <property type="entry name" value="DUF347"/>
    <property type="match status" value="4"/>
</dbReference>
<protein>
    <submittedName>
        <fullName evidence="2">Putative membrane-anchored protein</fullName>
    </submittedName>
</protein>
<feature type="transmembrane region" description="Helical" evidence="1">
    <location>
        <begin position="75"/>
        <end position="93"/>
    </location>
</feature>
<dbReference type="InterPro" id="IPR007136">
    <property type="entry name" value="DUF347"/>
</dbReference>
<keyword evidence="3" id="KW-1185">Reference proteome</keyword>
<name>A0A7W6EXA3_9SPHN</name>
<proteinExistence type="predicted"/>
<reference evidence="2 3" key="1">
    <citation type="submission" date="2020-08" db="EMBL/GenBank/DDBJ databases">
        <title>Genomic Encyclopedia of Type Strains, Phase IV (KMG-IV): sequencing the most valuable type-strain genomes for metagenomic binning, comparative biology and taxonomic classification.</title>
        <authorList>
            <person name="Goeker M."/>
        </authorList>
    </citation>
    <scope>NUCLEOTIDE SEQUENCE [LARGE SCALE GENOMIC DNA]</scope>
    <source>
        <strain evidence="2 3">DSM 14552</strain>
    </source>
</reference>
<dbReference type="Proteomes" id="UP000562395">
    <property type="component" value="Unassembled WGS sequence"/>
</dbReference>